<feature type="region of interest" description="Disordered" evidence="1">
    <location>
        <begin position="1"/>
        <end position="245"/>
    </location>
</feature>
<dbReference type="AlphaFoldDB" id="A0A6J4NMJ9"/>
<dbReference type="EMBL" id="CADCUQ010000286">
    <property type="protein sequence ID" value="CAA9392415.1"/>
    <property type="molecule type" value="Genomic_DNA"/>
</dbReference>
<feature type="compositionally biased region" description="Low complexity" evidence="1">
    <location>
        <begin position="206"/>
        <end position="220"/>
    </location>
</feature>
<evidence type="ECO:0000256" key="1">
    <source>
        <dbReference type="SAM" id="MobiDB-lite"/>
    </source>
</evidence>
<gene>
    <name evidence="2" type="ORF">AVDCRST_MAG64-1249</name>
</gene>
<evidence type="ECO:0000313" key="2">
    <source>
        <dbReference type="EMBL" id="CAA9392415.1"/>
    </source>
</evidence>
<feature type="non-terminal residue" evidence="2">
    <location>
        <position position="1"/>
    </location>
</feature>
<accession>A0A6J4NMJ9</accession>
<feature type="compositionally biased region" description="Basic and acidic residues" evidence="1">
    <location>
        <begin position="44"/>
        <end position="60"/>
    </location>
</feature>
<proteinExistence type="predicted"/>
<name>A0A6J4NMJ9_9BACT</name>
<feature type="compositionally biased region" description="Basic residues" evidence="1">
    <location>
        <begin position="20"/>
        <end position="29"/>
    </location>
</feature>
<protein>
    <submittedName>
        <fullName evidence="2">Uncharacterized protein</fullName>
    </submittedName>
</protein>
<feature type="compositionally biased region" description="Basic and acidic residues" evidence="1">
    <location>
        <begin position="111"/>
        <end position="125"/>
    </location>
</feature>
<sequence length="245" mass="27813">EPPTPPRRRGGARGHDGLHIWRRRQKRATRNPPGGRRQGRHAPRRPDERVRPGEGAEDRRRHLVRRRPASGVAGEHGRRGRAVPARAGRQRRAPRRALPPGRALRHRPRLRQGDRHLESLHRRDAPLGGGVQQPRVLPRTRRRRRRGRAGVHDRHRARQRQRAVPRELRPDARPAGPRPGRHHADAVRAQPGRGPLQRRVRPRGPGPQRVGPRRVPQGARARPEADRRRAPPPGAGQRDRAAGGL</sequence>
<feature type="non-terminal residue" evidence="2">
    <location>
        <position position="245"/>
    </location>
</feature>
<feature type="compositionally biased region" description="Basic residues" evidence="1">
    <location>
        <begin position="1"/>
        <end position="12"/>
    </location>
</feature>
<feature type="compositionally biased region" description="Basic residues" evidence="1">
    <location>
        <begin position="138"/>
        <end position="163"/>
    </location>
</feature>
<reference evidence="2" key="1">
    <citation type="submission" date="2020-02" db="EMBL/GenBank/DDBJ databases">
        <authorList>
            <person name="Meier V. D."/>
        </authorList>
    </citation>
    <scope>NUCLEOTIDE SEQUENCE</scope>
    <source>
        <strain evidence="2">AVDCRST_MAG64</strain>
    </source>
</reference>
<organism evidence="2">
    <name type="scientific">uncultured Phycisphaerae bacterium</name>
    <dbReference type="NCBI Taxonomy" id="904963"/>
    <lineage>
        <taxon>Bacteria</taxon>
        <taxon>Pseudomonadati</taxon>
        <taxon>Planctomycetota</taxon>
        <taxon>Phycisphaerae</taxon>
        <taxon>environmental samples</taxon>
    </lineage>
</organism>